<feature type="transmembrane region" description="Helical" evidence="1">
    <location>
        <begin position="142"/>
        <end position="165"/>
    </location>
</feature>
<feature type="transmembrane region" description="Helical" evidence="1">
    <location>
        <begin position="20"/>
        <end position="43"/>
    </location>
</feature>
<evidence type="ECO:0008006" key="4">
    <source>
        <dbReference type="Google" id="ProtNLM"/>
    </source>
</evidence>
<keyword evidence="1" id="KW-0472">Membrane</keyword>
<accession>A0A1Y1S3E7</accession>
<evidence type="ECO:0000313" key="3">
    <source>
        <dbReference type="Proteomes" id="UP000192343"/>
    </source>
</evidence>
<dbReference type="EMBL" id="MWQY01000001">
    <property type="protein sequence ID" value="ORC38457.1"/>
    <property type="molecule type" value="Genomic_DNA"/>
</dbReference>
<feature type="transmembrane region" description="Helical" evidence="1">
    <location>
        <begin position="206"/>
        <end position="228"/>
    </location>
</feature>
<feature type="transmembrane region" description="Helical" evidence="1">
    <location>
        <begin position="63"/>
        <end position="86"/>
    </location>
</feature>
<keyword evidence="3" id="KW-1185">Reference proteome</keyword>
<comment type="caution">
    <text evidence="2">The sequence shown here is derived from an EMBL/GenBank/DDBJ whole genome shotgun (WGS) entry which is preliminary data.</text>
</comment>
<sequence length="246" mass="25847">MSISKIFKESLAIARGNPLIFIPMLLASIFSALVGLIFVGSAVPMMHGLSADQIAANPEQALAGAGAAAGGMLLFSIISGLVGLLTHSMTVGMADMAFQGEKATLKNGWARIVSRIVPVLIASILMGIIIGLGMIFLVLPGIILAFFLMFTLIAVVVSNLGAFQAIGRSFSTVGKNFGATFITFLIIIGLAILTGLLNFIISLIPFLGVVLSMIVFAIFTGFVTIFLVRVYQEMDLSSDTSPEVEA</sequence>
<dbReference type="STRING" id="1963862.B4O97_01495"/>
<name>A0A1Y1S3E7_9SPIO</name>
<keyword evidence="1" id="KW-1133">Transmembrane helix</keyword>
<dbReference type="RefSeq" id="WP_083047601.1">
    <property type="nucleotide sequence ID" value="NZ_CAXXQO010000003.1"/>
</dbReference>
<evidence type="ECO:0000256" key="1">
    <source>
        <dbReference type="SAM" id="Phobius"/>
    </source>
</evidence>
<dbReference type="AlphaFoldDB" id="A0A1Y1S3E7"/>
<protein>
    <recommendedName>
        <fullName evidence="4">Glycerophosphoryl diester phosphodiesterase membrane domain-containing protein</fullName>
    </recommendedName>
</protein>
<proteinExistence type="predicted"/>
<gene>
    <name evidence="2" type="ORF">B4O97_01495</name>
</gene>
<evidence type="ECO:0000313" key="2">
    <source>
        <dbReference type="EMBL" id="ORC38457.1"/>
    </source>
</evidence>
<dbReference type="Proteomes" id="UP000192343">
    <property type="component" value="Unassembled WGS sequence"/>
</dbReference>
<keyword evidence="1" id="KW-0812">Transmembrane</keyword>
<feature type="transmembrane region" description="Helical" evidence="1">
    <location>
        <begin position="177"/>
        <end position="200"/>
    </location>
</feature>
<feature type="transmembrane region" description="Helical" evidence="1">
    <location>
        <begin position="116"/>
        <end position="136"/>
    </location>
</feature>
<dbReference type="OrthoDB" id="370200at2"/>
<reference evidence="2 3" key="1">
    <citation type="submission" date="2017-03" db="EMBL/GenBank/DDBJ databases">
        <title>Draft Genome sequence of Marispirochaeta sp. strain JC444.</title>
        <authorList>
            <person name="Shivani Y."/>
            <person name="Subhash Y."/>
            <person name="Sasikala C."/>
            <person name="Ramana C."/>
        </authorList>
    </citation>
    <scope>NUCLEOTIDE SEQUENCE [LARGE SCALE GENOMIC DNA]</scope>
    <source>
        <strain evidence="2 3">JC444</strain>
    </source>
</reference>
<organism evidence="2 3">
    <name type="scientific">Marispirochaeta aestuarii</name>
    <dbReference type="NCBI Taxonomy" id="1963862"/>
    <lineage>
        <taxon>Bacteria</taxon>
        <taxon>Pseudomonadati</taxon>
        <taxon>Spirochaetota</taxon>
        <taxon>Spirochaetia</taxon>
        <taxon>Spirochaetales</taxon>
        <taxon>Spirochaetaceae</taxon>
        <taxon>Marispirochaeta</taxon>
    </lineage>
</organism>